<dbReference type="AlphaFoldDB" id="A0A3B0R1P9"/>
<dbReference type="InterPro" id="IPR016174">
    <property type="entry name" value="Di-haem_cyt_TM"/>
</dbReference>
<dbReference type="Gene3D" id="1.20.950.20">
    <property type="entry name" value="Transmembrane di-heme cytochromes, Chain C"/>
    <property type="match status" value="1"/>
</dbReference>
<dbReference type="GO" id="GO:0009055">
    <property type="term" value="F:electron transfer activity"/>
    <property type="evidence" value="ECO:0007669"/>
    <property type="project" value="InterPro"/>
</dbReference>
<feature type="transmembrane region" description="Helical" evidence="6">
    <location>
        <begin position="185"/>
        <end position="206"/>
    </location>
</feature>
<comment type="subcellular location">
    <subcellularLocation>
        <location evidence="1">Cell membrane</location>
        <topology evidence="1">Multi-pass membrane protein</topology>
    </subcellularLocation>
</comment>
<name>A0A3B0R1P9_9ZZZZ</name>
<accession>A0A3B0R1P9</accession>
<dbReference type="PANTHER" id="PTHR30485:SF2">
    <property type="entry name" value="BLL0597 PROTEIN"/>
    <property type="match status" value="1"/>
</dbReference>
<keyword evidence="5 6" id="KW-0472">Membrane</keyword>
<proteinExistence type="predicted"/>
<evidence type="ECO:0000256" key="6">
    <source>
        <dbReference type="SAM" id="Phobius"/>
    </source>
</evidence>
<keyword evidence="2" id="KW-1003">Cell membrane</keyword>
<dbReference type="InterPro" id="IPR051542">
    <property type="entry name" value="Hydrogenase_cytochrome"/>
</dbReference>
<dbReference type="GO" id="GO:0005886">
    <property type="term" value="C:plasma membrane"/>
    <property type="evidence" value="ECO:0007669"/>
    <property type="project" value="UniProtKB-SubCell"/>
</dbReference>
<keyword evidence="4 6" id="KW-1133">Transmembrane helix</keyword>
<evidence type="ECO:0000313" key="8">
    <source>
        <dbReference type="EMBL" id="VAV85657.1"/>
    </source>
</evidence>
<dbReference type="EMBL" id="UOEA01000093">
    <property type="protein sequence ID" value="VAV85657.1"/>
    <property type="molecule type" value="Genomic_DNA"/>
</dbReference>
<dbReference type="Pfam" id="PF01292">
    <property type="entry name" value="Ni_hydr_CYTB"/>
    <property type="match status" value="1"/>
</dbReference>
<dbReference type="GO" id="GO:0020037">
    <property type="term" value="F:heme binding"/>
    <property type="evidence" value="ECO:0007669"/>
    <property type="project" value="TreeGrafter"/>
</dbReference>
<dbReference type="SUPFAM" id="SSF81342">
    <property type="entry name" value="Transmembrane di-heme cytochromes"/>
    <property type="match status" value="1"/>
</dbReference>
<evidence type="ECO:0000256" key="1">
    <source>
        <dbReference type="ARBA" id="ARBA00004651"/>
    </source>
</evidence>
<evidence type="ECO:0000259" key="7">
    <source>
        <dbReference type="Pfam" id="PF01292"/>
    </source>
</evidence>
<feature type="domain" description="Cytochrome b561 bacterial/Ni-hydrogenase" evidence="7">
    <location>
        <begin position="23"/>
        <end position="204"/>
    </location>
</feature>
<dbReference type="GO" id="GO:0022904">
    <property type="term" value="P:respiratory electron transport chain"/>
    <property type="evidence" value="ECO:0007669"/>
    <property type="project" value="InterPro"/>
</dbReference>
<dbReference type="InterPro" id="IPR011577">
    <property type="entry name" value="Cyt_b561_bac/Ni-Hgenase"/>
</dbReference>
<evidence type="ECO:0000256" key="5">
    <source>
        <dbReference type="ARBA" id="ARBA00023136"/>
    </source>
</evidence>
<evidence type="ECO:0000256" key="2">
    <source>
        <dbReference type="ARBA" id="ARBA00022475"/>
    </source>
</evidence>
<reference evidence="8" key="1">
    <citation type="submission" date="2018-06" db="EMBL/GenBank/DDBJ databases">
        <authorList>
            <person name="Zhirakovskaya E."/>
        </authorList>
    </citation>
    <scope>NUCLEOTIDE SEQUENCE</scope>
</reference>
<evidence type="ECO:0000256" key="4">
    <source>
        <dbReference type="ARBA" id="ARBA00022989"/>
    </source>
</evidence>
<organism evidence="8">
    <name type="scientific">hydrothermal vent metagenome</name>
    <dbReference type="NCBI Taxonomy" id="652676"/>
    <lineage>
        <taxon>unclassified sequences</taxon>
        <taxon>metagenomes</taxon>
        <taxon>ecological metagenomes</taxon>
    </lineage>
</organism>
<evidence type="ECO:0000256" key="3">
    <source>
        <dbReference type="ARBA" id="ARBA00022692"/>
    </source>
</evidence>
<sequence length="231" mass="25567">MMNAKDKKNIKVRKTFKRIPHRTSLLRFVHWTNAVLLLTLILLALGFEFGGELGISESLEKNLEVLHASVGHVLAFMVLLRVVLAFTGKEYKRWSSVIPYRRRDWKGIGLKVRAMIGLGGRGRPAPVGANPIATLLYIAVFFVIIGQAVTGIYMAGEEFKMAPGVMLLPGGESELVEVMEEFHEFGFWFIMFFIGLHLGGPLIHYATRGFGTGAAQLPASKGFRSSSSSEL</sequence>
<feature type="transmembrane region" description="Helical" evidence="6">
    <location>
        <begin position="135"/>
        <end position="156"/>
    </location>
</feature>
<keyword evidence="3 6" id="KW-0812">Transmembrane</keyword>
<dbReference type="PANTHER" id="PTHR30485">
    <property type="entry name" value="NI/FE-HYDROGENASE 1 B-TYPE CYTOCHROME SUBUNIT"/>
    <property type="match status" value="1"/>
</dbReference>
<gene>
    <name evidence="8" type="ORF">MNBD_DELTA01-2013</name>
</gene>
<protein>
    <recommendedName>
        <fullName evidence="7">Cytochrome b561 bacterial/Ni-hydrogenase domain-containing protein</fullName>
    </recommendedName>
</protein>
<feature type="transmembrane region" description="Helical" evidence="6">
    <location>
        <begin position="66"/>
        <end position="86"/>
    </location>
</feature>